<evidence type="ECO:0000313" key="2">
    <source>
        <dbReference type="EMBL" id="UWM55154.1"/>
    </source>
</evidence>
<dbReference type="InterPro" id="IPR011042">
    <property type="entry name" value="6-blade_b-propeller_TolB-like"/>
</dbReference>
<dbReference type="AlphaFoldDB" id="A0A9E7R3N1"/>
<keyword evidence="1" id="KW-0472">Membrane</keyword>
<keyword evidence="3" id="KW-1185">Reference proteome</keyword>
<evidence type="ECO:0000313" key="3">
    <source>
        <dbReference type="Proteomes" id="UP001057580"/>
    </source>
</evidence>
<protein>
    <submittedName>
        <fullName evidence="2">Arylsulfotransferase family protein</fullName>
    </submittedName>
</protein>
<name>A0A9E7R3N1_9EURY</name>
<dbReference type="KEGG" id="ssai:N0B31_02470"/>
<accession>A0A9E7R3N1</accession>
<dbReference type="EMBL" id="CP104003">
    <property type="protein sequence ID" value="UWM55154.1"/>
    <property type="molecule type" value="Genomic_DNA"/>
</dbReference>
<dbReference type="Gene3D" id="2.120.10.30">
    <property type="entry name" value="TolB, C-terminal domain"/>
    <property type="match status" value="1"/>
</dbReference>
<feature type="transmembrane region" description="Helical" evidence="1">
    <location>
        <begin position="415"/>
        <end position="438"/>
    </location>
</feature>
<dbReference type="RefSeq" id="WP_260594206.1">
    <property type="nucleotide sequence ID" value="NZ_CP104003.1"/>
</dbReference>
<dbReference type="SUPFAM" id="SSF63829">
    <property type="entry name" value="Calcium-dependent phosphotriesterase"/>
    <property type="match status" value="1"/>
</dbReference>
<keyword evidence="1" id="KW-0812">Transmembrane</keyword>
<evidence type="ECO:0000256" key="1">
    <source>
        <dbReference type="SAM" id="Phobius"/>
    </source>
</evidence>
<gene>
    <name evidence="2" type="ORF">N0B31_02470</name>
</gene>
<dbReference type="Proteomes" id="UP001057580">
    <property type="component" value="Chromosome"/>
</dbReference>
<reference evidence="2" key="1">
    <citation type="submission" date="2022-09" db="EMBL/GenBank/DDBJ databases">
        <title>Diverse halophilic archaea isolated from saline environments.</title>
        <authorList>
            <person name="Cui H.-L."/>
        </authorList>
    </citation>
    <scope>NUCLEOTIDE SEQUENCE</scope>
    <source>
        <strain evidence="2">ZS-35-S2</strain>
    </source>
</reference>
<dbReference type="GeneID" id="74941250"/>
<keyword evidence="1" id="KW-1133">Transmembrane helix</keyword>
<sequence length="460" mass="50638">MTSLGPRRRLVVRLCLALGLLVPATFVGEAYVTRGSDTGAFDVTASVGDRIAAPANGTTVITTQTVGKEVDFVQRSGDSPGELLAIDPNGTLSYYDNRYYSYWDVDPEPGTSATVLYVASEFRTRPHCGEAKSCFVNHIETANLSTGERTTLYSQTVRSEPSIRWHDVDRVGPDTFLVADIHLDRVFVINVTSGLVEWGWEVQSDYDVNEGGEFPTDWTHLNDVELLDDGRVMVGLRNQDTVAFVDPETGLDESWSLGSNDDYDVLNEQHNPDYIPAERGGPAVLVSDSDNHRIVEYQRVDGQWEQSWVWTGSGVNWPRDADRLPNGHTLVTDTNSNRVVEVNRAGDVVWEVSLTRPYEAERFETGDESATGNSAASLGLESRVDGDGGPAAPESLTGRLAASPVYQAVLFVLPWWMGIRQVLALLAAVAFALVWLGLEFSWSDRRLPRPPSLGGDRSRQ</sequence>
<organism evidence="2 3">
    <name type="scientific">Salinirubellus salinus</name>
    <dbReference type="NCBI Taxonomy" id="1364945"/>
    <lineage>
        <taxon>Archaea</taxon>
        <taxon>Methanobacteriati</taxon>
        <taxon>Methanobacteriota</taxon>
        <taxon>Stenosarchaea group</taxon>
        <taxon>Halobacteria</taxon>
        <taxon>Halobacteriales</taxon>
        <taxon>Natronomonadaceae</taxon>
        <taxon>Salinirubellus</taxon>
    </lineage>
</organism>
<proteinExistence type="predicted"/>